<dbReference type="Pfam" id="PF13416">
    <property type="entry name" value="SBP_bac_8"/>
    <property type="match status" value="1"/>
</dbReference>
<feature type="chain" id="PRO_5046006715" evidence="5">
    <location>
        <begin position="22"/>
        <end position="527"/>
    </location>
</feature>
<keyword evidence="2" id="KW-0813">Transport</keyword>
<keyword evidence="8" id="KW-1185">Reference proteome</keyword>
<evidence type="ECO:0000259" key="6">
    <source>
        <dbReference type="Pfam" id="PF12010"/>
    </source>
</evidence>
<gene>
    <name evidence="7" type="ORF">ACFPOF_28535</name>
</gene>
<reference evidence="8" key="1">
    <citation type="journal article" date="2019" name="Int. J. Syst. Evol. Microbiol.">
        <title>The Global Catalogue of Microorganisms (GCM) 10K type strain sequencing project: providing services to taxonomists for standard genome sequencing and annotation.</title>
        <authorList>
            <consortium name="The Broad Institute Genomics Platform"/>
            <consortium name="The Broad Institute Genome Sequencing Center for Infectious Disease"/>
            <person name="Wu L."/>
            <person name="Ma J."/>
        </authorList>
    </citation>
    <scope>NUCLEOTIDE SEQUENCE [LARGE SCALE GENOMIC DNA]</scope>
    <source>
        <strain evidence="8">CGMCC 1.18575</strain>
    </source>
</reference>
<dbReference type="InterPro" id="IPR006059">
    <property type="entry name" value="SBP"/>
</dbReference>
<feature type="compositionally biased region" description="Low complexity" evidence="4">
    <location>
        <begin position="29"/>
        <end position="44"/>
    </location>
</feature>
<organism evidence="7 8">
    <name type="scientific">Cohnella soli</name>
    <dbReference type="NCBI Taxonomy" id="425005"/>
    <lineage>
        <taxon>Bacteria</taxon>
        <taxon>Bacillati</taxon>
        <taxon>Bacillota</taxon>
        <taxon>Bacilli</taxon>
        <taxon>Bacillales</taxon>
        <taxon>Paenibacillaceae</taxon>
        <taxon>Cohnella</taxon>
    </lineage>
</organism>
<name>A0ABW0I2H4_9BACL</name>
<feature type="domain" description="DUF3502" evidence="6">
    <location>
        <begin position="458"/>
        <end position="524"/>
    </location>
</feature>
<evidence type="ECO:0000256" key="4">
    <source>
        <dbReference type="SAM" id="MobiDB-lite"/>
    </source>
</evidence>
<feature type="region of interest" description="Disordered" evidence="4">
    <location>
        <begin position="29"/>
        <end position="58"/>
    </location>
</feature>
<evidence type="ECO:0000256" key="1">
    <source>
        <dbReference type="ARBA" id="ARBA00008520"/>
    </source>
</evidence>
<comment type="caution">
    <text evidence="7">The sequence shown here is derived from an EMBL/GenBank/DDBJ whole genome shotgun (WGS) entry which is preliminary data.</text>
</comment>
<proteinExistence type="inferred from homology"/>
<comment type="similarity">
    <text evidence="1">Belongs to the bacterial solute-binding protein 1 family.</text>
</comment>
<keyword evidence="3 5" id="KW-0732">Signal</keyword>
<dbReference type="Gene3D" id="3.40.190.10">
    <property type="entry name" value="Periplasmic binding protein-like II"/>
    <property type="match status" value="1"/>
</dbReference>
<sequence>MRGRSAVSAGLAAMLALFVLAGCSSNGKNNAESSAPSASSKEPAGTASEETKTEKLDPVTLRIMLPGDKPSDYDDVKAEIEKRLADTLNVKIDITYVPWSDLSTKTQVTLAAGENYDLIYDAPWLHMNQMISAGYYEPLDELIAKYGPTLQSTRPQQMWDANKFDGKIMGVPLGIFMVQGHSYLIRKDLREELGLPPITTYDDLIKYAYAVKDKYPKLSPIVPASSDDEKGYSWAAFRQNDETGKIRSTHALNNSFLLYYKNNDGKVYNLLEDKDPTIWGWITDARKLYQDKIISPDVMSIKDWSGEFHTGKSAITLTRSFKYDYWQPNVLQQNVPTGTMENVILMDFTPGANIINYQMDNFISVPAVSKNKERAIQFLNWANEKDNYDLIEHGIPGKSWEAVGDNKYKDLITESHGLASFSMIWNPVQERYPDTDEDETVAKKDFIKNGDNFTPDILTGFSFNSEPVKNEISQYNAIQSKYYSILFNGVGDPDEYYGKFQKEAKDLLATIQQDLQKQIDAFLAAKK</sequence>
<dbReference type="Proteomes" id="UP001596113">
    <property type="component" value="Unassembled WGS sequence"/>
</dbReference>
<dbReference type="PANTHER" id="PTHR43649:SF34">
    <property type="entry name" value="ABC TRANSPORTER PERIPLASMIC-BINDING PROTEIN YCJN-RELATED"/>
    <property type="match status" value="1"/>
</dbReference>
<dbReference type="InterPro" id="IPR050490">
    <property type="entry name" value="Bact_solute-bd_prot1"/>
</dbReference>
<evidence type="ECO:0000256" key="5">
    <source>
        <dbReference type="SAM" id="SignalP"/>
    </source>
</evidence>
<evidence type="ECO:0000256" key="3">
    <source>
        <dbReference type="ARBA" id="ARBA00022729"/>
    </source>
</evidence>
<dbReference type="RefSeq" id="WP_378138789.1">
    <property type="nucleotide sequence ID" value="NZ_JBHSMI010000056.1"/>
</dbReference>
<dbReference type="PROSITE" id="PS51257">
    <property type="entry name" value="PROKAR_LIPOPROTEIN"/>
    <property type="match status" value="1"/>
</dbReference>
<evidence type="ECO:0000313" key="8">
    <source>
        <dbReference type="Proteomes" id="UP001596113"/>
    </source>
</evidence>
<dbReference type="PANTHER" id="PTHR43649">
    <property type="entry name" value="ARABINOSE-BINDING PROTEIN-RELATED"/>
    <property type="match status" value="1"/>
</dbReference>
<evidence type="ECO:0000313" key="7">
    <source>
        <dbReference type="EMBL" id="MFC5406697.1"/>
    </source>
</evidence>
<dbReference type="EMBL" id="JBHSMI010000056">
    <property type="protein sequence ID" value="MFC5406697.1"/>
    <property type="molecule type" value="Genomic_DNA"/>
</dbReference>
<dbReference type="SUPFAM" id="SSF53850">
    <property type="entry name" value="Periplasmic binding protein-like II"/>
    <property type="match status" value="1"/>
</dbReference>
<protein>
    <submittedName>
        <fullName evidence="7">Extracellular solute-binding protein</fullName>
    </submittedName>
</protein>
<feature type="signal peptide" evidence="5">
    <location>
        <begin position="1"/>
        <end position="21"/>
    </location>
</feature>
<evidence type="ECO:0000256" key="2">
    <source>
        <dbReference type="ARBA" id="ARBA00022448"/>
    </source>
</evidence>
<accession>A0ABW0I2H4</accession>
<dbReference type="Pfam" id="PF12010">
    <property type="entry name" value="DUF3502"/>
    <property type="match status" value="1"/>
</dbReference>
<dbReference type="InterPro" id="IPR022627">
    <property type="entry name" value="DUF3502"/>
</dbReference>